<accession>A0A5C6EDB7</accession>
<sequence length="116" mass="12948">MHFSRSFRGALPVVWNDDVMVPVYAWQVDGEHFGQRRWVLIGNRLLRDRPIRSGLSIQAKYSYHEFPKTSGNRSDWGHCGNFGGLGNADAFLTVELTMAEGTLAGNVAKIVENPGQ</sequence>
<protein>
    <submittedName>
        <fullName evidence="1">Uncharacterized protein</fullName>
    </submittedName>
</protein>
<dbReference type="EMBL" id="SJPY01000001">
    <property type="protein sequence ID" value="TWU45977.1"/>
    <property type="molecule type" value="Genomic_DNA"/>
</dbReference>
<dbReference type="AlphaFoldDB" id="A0A5C6EDB7"/>
<proteinExistence type="predicted"/>
<evidence type="ECO:0000313" key="2">
    <source>
        <dbReference type="Proteomes" id="UP000315471"/>
    </source>
</evidence>
<evidence type="ECO:0000313" key="1">
    <source>
        <dbReference type="EMBL" id="TWU45977.1"/>
    </source>
</evidence>
<organism evidence="1 2">
    <name type="scientific">Novipirellula aureliae</name>
    <dbReference type="NCBI Taxonomy" id="2527966"/>
    <lineage>
        <taxon>Bacteria</taxon>
        <taxon>Pseudomonadati</taxon>
        <taxon>Planctomycetota</taxon>
        <taxon>Planctomycetia</taxon>
        <taxon>Pirellulales</taxon>
        <taxon>Pirellulaceae</taxon>
        <taxon>Novipirellula</taxon>
    </lineage>
</organism>
<keyword evidence="2" id="KW-1185">Reference proteome</keyword>
<reference evidence="1 2" key="1">
    <citation type="submission" date="2019-02" db="EMBL/GenBank/DDBJ databases">
        <title>Deep-cultivation of Planctomycetes and their phenomic and genomic characterization uncovers novel biology.</title>
        <authorList>
            <person name="Wiegand S."/>
            <person name="Jogler M."/>
            <person name="Boedeker C."/>
            <person name="Pinto D."/>
            <person name="Vollmers J."/>
            <person name="Rivas-Marin E."/>
            <person name="Kohn T."/>
            <person name="Peeters S.H."/>
            <person name="Heuer A."/>
            <person name="Rast P."/>
            <person name="Oberbeckmann S."/>
            <person name="Bunk B."/>
            <person name="Jeske O."/>
            <person name="Meyerdierks A."/>
            <person name="Storesund J.E."/>
            <person name="Kallscheuer N."/>
            <person name="Luecker S."/>
            <person name="Lage O.M."/>
            <person name="Pohl T."/>
            <person name="Merkel B.J."/>
            <person name="Hornburger P."/>
            <person name="Mueller R.-W."/>
            <person name="Bruemmer F."/>
            <person name="Labrenz M."/>
            <person name="Spormann A.M."/>
            <person name="Op Den Camp H."/>
            <person name="Overmann J."/>
            <person name="Amann R."/>
            <person name="Jetten M.S.M."/>
            <person name="Mascher T."/>
            <person name="Medema M.H."/>
            <person name="Devos D.P."/>
            <person name="Kaster A.-K."/>
            <person name="Ovreas L."/>
            <person name="Rohde M."/>
            <person name="Galperin M.Y."/>
            <person name="Jogler C."/>
        </authorList>
    </citation>
    <scope>NUCLEOTIDE SEQUENCE [LARGE SCALE GENOMIC DNA]</scope>
    <source>
        <strain evidence="1 2">Q31b</strain>
    </source>
</reference>
<name>A0A5C6EDB7_9BACT</name>
<gene>
    <name evidence="1" type="ORF">Q31b_11540</name>
</gene>
<comment type="caution">
    <text evidence="1">The sequence shown here is derived from an EMBL/GenBank/DDBJ whole genome shotgun (WGS) entry which is preliminary data.</text>
</comment>
<dbReference type="Proteomes" id="UP000315471">
    <property type="component" value="Unassembled WGS sequence"/>
</dbReference>